<protein>
    <submittedName>
        <fullName evidence="8">NADPH:quinone reductase</fullName>
    </submittedName>
</protein>
<dbReference type="EMBL" id="JAEMHM010000010">
    <property type="protein sequence ID" value="MBJ6725672.1"/>
    <property type="molecule type" value="Genomic_DNA"/>
</dbReference>
<comment type="caution">
    <text evidence="8">The sequence shown here is derived from an EMBL/GenBank/DDBJ whole genome shotgun (WGS) entry which is preliminary data.</text>
</comment>
<keyword evidence="5" id="KW-0694">RNA-binding</keyword>
<reference evidence="8" key="1">
    <citation type="submission" date="2020-12" db="EMBL/GenBank/DDBJ databases">
        <title>Geomonas sp. Red875, isolated from river sediment.</title>
        <authorList>
            <person name="Xu Z."/>
            <person name="Zhang Z."/>
            <person name="Masuda Y."/>
            <person name="Itoh H."/>
            <person name="Senoo K."/>
        </authorList>
    </citation>
    <scope>NUCLEOTIDE SEQUENCE</scope>
    <source>
        <strain evidence="8">Red875</strain>
    </source>
</reference>
<keyword evidence="3" id="KW-0963">Cytoplasm</keyword>
<dbReference type="SUPFAM" id="SSF50129">
    <property type="entry name" value="GroES-like"/>
    <property type="match status" value="1"/>
</dbReference>
<name>A0A8J7IZU9_9BACT</name>
<evidence type="ECO:0000256" key="1">
    <source>
        <dbReference type="ARBA" id="ARBA00004496"/>
    </source>
</evidence>
<dbReference type="InterPro" id="IPR013149">
    <property type="entry name" value="ADH-like_C"/>
</dbReference>
<dbReference type="InterPro" id="IPR002364">
    <property type="entry name" value="Quin_OxRdtase/zeta-crystal_CS"/>
</dbReference>
<dbReference type="PANTHER" id="PTHR44154">
    <property type="entry name" value="QUINONE OXIDOREDUCTASE"/>
    <property type="match status" value="1"/>
</dbReference>
<keyword evidence="4" id="KW-0521">NADP</keyword>
<dbReference type="GO" id="GO:0003730">
    <property type="term" value="F:mRNA 3'-UTR binding"/>
    <property type="evidence" value="ECO:0007669"/>
    <property type="project" value="TreeGrafter"/>
</dbReference>
<dbReference type="PANTHER" id="PTHR44154:SF1">
    <property type="entry name" value="QUINONE OXIDOREDUCTASE"/>
    <property type="match status" value="1"/>
</dbReference>
<dbReference type="InterPro" id="IPR036291">
    <property type="entry name" value="NAD(P)-bd_dom_sf"/>
</dbReference>
<keyword evidence="6" id="KW-0007">Acetylation</keyword>
<dbReference type="Pfam" id="PF00107">
    <property type="entry name" value="ADH_zinc_N"/>
    <property type="match status" value="1"/>
</dbReference>
<feature type="domain" description="Enoyl reductase (ER)" evidence="7">
    <location>
        <begin position="10"/>
        <end position="318"/>
    </location>
</feature>
<dbReference type="SUPFAM" id="SSF51735">
    <property type="entry name" value="NAD(P)-binding Rossmann-fold domains"/>
    <property type="match status" value="1"/>
</dbReference>
<proteinExistence type="predicted"/>
<dbReference type="AlphaFoldDB" id="A0A8J7IZU9"/>
<dbReference type="CDD" id="cd08253">
    <property type="entry name" value="zeta_crystallin"/>
    <property type="match status" value="1"/>
</dbReference>
<dbReference type="InterPro" id="IPR051603">
    <property type="entry name" value="Zinc-ADH_QOR/CCCR"/>
</dbReference>
<sequence>MKAIIVRQLGEPEVMRIEEIPDPVPGPGEVLVRIRAAGVNPVDCYIRSGLYAGRAELPYTPGIDGAGIVEAVGAGVTHRKVGERVYLSWPLTGTYAEKVLCREFQTHPLPERVNFAQGAAIGVPYGAAYRALFQRGHAVAGESVLIHGGSGGVGTAAIQLARAAGLRVIATAGSEKGLRQIQELGAHVALNHHDPGHLEQVREATCGRGADLILEMLANVNLSHDLGILARGGRVMVIGSRGRVEIDPRELLGDERSIVGITLFGLSEADSRSMHAAFIAGLETGTLRPVVSRDFPLSDAARAHHEILETSSFGKLVLIP</sequence>
<evidence type="ECO:0000256" key="6">
    <source>
        <dbReference type="ARBA" id="ARBA00022990"/>
    </source>
</evidence>
<gene>
    <name evidence="8" type="ORF">JFN93_13210</name>
</gene>
<dbReference type="GO" id="GO:0003960">
    <property type="term" value="F:quinone reductase (NADPH) activity"/>
    <property type="evidence" value="ECO:0007669"/>
    <property type="project" value="TreeGrafter"/>
</dbReference>
<dbReference type="FunFam" id="3.40.50.720:FF:000244">
    <property type="entry name" value="quinone oxidoreductase"/>
    <property type="match status" value="1"/>
</dbReference>
<evidence type="ECO:0000256" key="5">
    <source>
        <dbReference type="ARBA" id="ARBA00022884"/>
    </source>
</evidence>
<dbReference type="InterPro" id="IPR013154">
    <property type="entry name" value="ADH-like_N"/>
</dbReference>
<comment type="subcellular location">
    <subcellularLocation>
        <location evidence="1">Cytoplasm</location>
    </subcellularLocation>
</comment>
<comment type="subunit">
    <text evidence="2">Homotetramer.</text>
</comment>
<evidence type="ECO:0000259" key="7">
    <source>
        <dbReference type="SMART" id="SM00829"/>
    </source>
</evidence>
<dbReference type="PROSITE" id="PS01162">
    <property type="entry name" value="QOR_ZETA_CRYSTAL"/>
    <property type="match status" value="1"/>
</dbReference>
<dbReference type="GO" id="GO:0070402">
    <property type="term" value="F:NADPH binding"/>
    <property type="evidence" value="ECO:0007669"/>
    <property type="project" value="TreeGrafter"/>
</dbReference>
<dbReference type="GO" id="GO:0008270">
    <property type="term" value="F:zinc ion binding"/>
    <property type="evidence" value="ECO:0007669"/>
    <property type="project" value="InterPro"/>
</dbReference>
<keyword evidence="9" id="KW-1185">Reference proteome</keyword>
<evidence type="ECO:0000256" key="4">
    <source>
        <dbReference type="ARBA" id="ARBA00022857"/>
    </source>
</evidence>
<evidence type="ECO:0000256" key="2">
    <source>
        <dbReference type="ARBA" id="ARBA00011881"/>
    </source>
</evidence>
<dbReference type="InterPro" id="IPR020843">
    <property type="entry name" value="ER"/>
</dbReference>
<evidence type="ECO:0000313" key="9">
    <source>
        <dbReference type="Proteomes" id="UP000636888"/>
    </source>
</evidence>
<dbReference type="Pfam" id="PF08240">
    <property type="entry name" value="ADH_N"/>
    <property type="match status" value="1"/>
</dbReference>
<dbReference type="Gene3D" id="3.90.180.10">
    <property type="entry name" value="Medium-chain alcohol dehydrogenases, catalytic domain"/>
    <property type="match status" value="1"/>
</dbReference>
<accession>A0A8J7IZU9</accession>
<dbReference type="SMART" id="SM00829">
    <property type="entry name" value="PKS_ER"/>
    <property type="match status" value="1"/>
</dbReference>
<dbReference type="InterPro" id="IPR011032">
    <property type="entry name" value="GroES-like_sf"/>
</dbReference>
<evidence type="ECO:0000313" key="8">
    <source>
        <dbReference type="EMBL" id="MBJ6725672.1"/>
    </source>
</evidence>
<dbReference type="Proteomes" id="UP000636888">
    <property type="component" value="Unassembled WGS sequence"/>
</dbReference>
<dbReference type="Gene3D" id="3.40.50.720">
    <property type="entry name" value="NAD(P)-binding Rossmann-like Domain"/>
    <property type="match status" value="1"/>
</dbReference>
<dbReference type="GO" id="GO:0005829">
    <property type="term" value="C:cytosol"/>
    <property type="evidence" value="ECO:0007669"/>
    <property type="project" value="TreeGrafter"/>
</dbReference>
<dbReference type="RefSeq" id="WP_199384564.1">
    <property type="nucleotide sequence ID" value="NZ_JAEMHM010000010.1"/>
</dbReference>
<evidence type="ECO:0000256" key="3">
    <source>
        <dbReference type="ARBA" id="ARBA00022490"/>
    </source>
</evidence>
<organism evidence="8 9">
    <name type="scientific">Geomesophilobacter sediminis</name>
    <dbReference type="NCBI Taxonomy" id="2798584"/>
    <lineage>
        <taxon>Bacteria</taxon>
        <taxon>Pseudomonadati</taxon>
        <taxon>Thermodesulfobacteriota</taxon>
        <taxon>Desulfuromonadia</taxon>
        <taxon>Geobacterales</taxon>
        <taxon>Geobacteraceae</taxon>
        <taxon>Geomesophilobacter</taxon>
    </lineage>
</organism>